<dbReference type="PANTHER" id="PTHR33989:SF8">
    <property type="entry name" value="PERMEASE IIC COMPONENT"/>
    <property type="match status" value="1"/>
</dbReference>
<dbReference type="PANTHER" id="PTHR33989">
    <property type="match status" value="1"/>
</dbReference>
<evidence type="ECO:0000256" key="9">
    <source>
        <dbReference type="PIRNR" id="PIRNR006351"/>
    </source>
</evidence>
<dbReference type="NCBIfam" id="TIGR00410">
    <property type="entry name" value="lacE"/>
    <property type="match status" value="1"/>
</dbReference>
<dbReference type="InterPro" id="IPR004501">
    <property type="entry name" value="PTS_EIIC_3"/>
</dbReference>
<feature type="transmembrane region" description="Helical" evidence="10">
    <location>
        <begin position="243"/>
        <end position="264"/>
    </location>
</feature>
<dbReference type="RefSeq" id="WP_193528799.1">
    <property type="nucleotide sequence ID" value="NZ_JADCJZ010000001.1"/>
</dbReference>
<keyword evidence="4 9" id="KW-0762">Sugar transport</keyword>
<comment type="function">
    <text evidence="9">The phosphoenolpyruvate-dependent sugar phosphotransferase system (PTS), a major carbohydrate active -transport system, catalyzes the phosphorylation of incoming sugar substrates concomitant with their translocation across the cell membrane.</text>
</comment>
<evidence type="ECO:0000313" key="12">
    <source>
        <dbReference type="EMBL" id="MBE5023339.1"/>
    </source>
</evidence>
<evidence type="ECO:0000256" key="10">
    <source>
        <dbReference type="SAM" id="Phobius"/>
    </source>
</evidence>
<feature type="transmembrane region" description="Helical" evidence="10">
    <location>
        <begin position="397"/>
        <end position="414"/>
    </location>
</feature>
<evidence type="ECO:0000256" key="4">
    <source>
        <dbReference type="ARBA" id="ARBA00022597"/>
    </source>
</evidence>
<evidence type="ECO:0000259" key="11">
    <source>
        <dbReference type="PROSITE" id="PS51105"/>
    </source>
</evidence>
<keyword evidence="6 10" id="KW-0812">Transmembrane</keyword>
<dbReference type="InterPro" id="IPR004796">
    <property type="entry name" value="PTS_IIC_cello"/>
</dbReference>
<feature type="transmembrane region" description="Helical" evidence="10">
    <location>
        <begin position="179"/>
        <end position="200"/>
    </location>
</feature>
<proteinExistence type="predicted"/>
<dbReference type="EMBL" id="JADCJZ010000001">
    <property type="protein sequence ID" value="MBE5023339.1"/>
    <property type="molecule type" value="Genomic_DNA"/>
</dbReference>
<feature type="transmembrane region" description="Helical" evidence="10">
    <location>
        <begin position="76"/>
        <end position="95"/>
    </location>
</feature>
<dbReference type="PIRSF" id="PIRSF006351">
    <property type="entry name" value="PTS_EIIC-Cellobiose"/>
    <property type="match status" value="1"/>
</dbReference>
<feature type="transmembrane region" description="Helical" evidence="10">
    <location>
        <begin position="140"/>
        <end position="159"/>
    </location>
</feature>
<dbReference type="Pfam" id="PF02378">
    <property type="entry name" value="PTS_EIIC"/>
    <property type="match status" value="1"/>
</dbReference>
<keyword evidence="7 10" id="KW-1133">Transmembrane helix</keyword>
<keyword evidence="5" id="KW-0598">Phosphotransferase system</keyword>
<feature type="domain" description="PTS EIIC type-3" evidence="11">
    <location>
        <begin position="12"/>
        <end position="413"/>
    </location>
</feature>
<evidence type="ECO:0000256" key="6">
    <source>
        <dbReference type="ARBA" id="ARBA00022692"/>
    </source>
</evidence>
<keyword evidence="8 9" id="KW-0472">Membrane</keyword>
<evidence type="ECO:0000313" key="13">
    <source>
        <dbReference type="Proteomes" id="UP001194273"/>
    </source>
</evidence>
<dbReference type="InterPro" id="IPR003352">
    <property type="entry name" value="PTS_EIIC"/>
</dbReference>
<dbReference type="Proteomes" id="UP001194273">
    <property type="component" value="Unassembled WGS sequence"/>
</dbReference>
<evidence type="ECO:0000256" key="1">
    <source>
        <dbReference type="ARBA" id="ARBA00004651"/>
    </source>
</evidence>
<organism evidence="12 13">
    <name type="scientific">Thermophilibacter gallinarum</name>
    <dbReference type="NCBI Taxonomy" id="2779357"/>
    <lineage>
        <taxon>Bacteria</taxon>
        <taxon>Bacillati</taxon>
        <taxon>Actinomycetota</taxon>
        <taxon>Coriobacteriia</taxon>
        <taxon>Coriobacteriales</taxon>
        <taxon>Atopobiaceae</taxon>
        <taxon>Thermophilibacter</taxon>
    </lineage>
</organism>
<keyword evidence="3 9" id="KW-1003">Cell membrane</keyword>
<name>A0ABR9QQJ4_9ACTN</name>
<feature type="transmembrane region" description="Helical" evidence="10">
    <location>
        <begin position="212"/>
        <end position="236"/>
    </location>
</feature>
<dbReference type="PROSITE" id="PS51105">
    <property type="entry name" value="PTS_EIIC_TYPE_3"/>
    <property type="match status" value="1"/>
</dbReference>
<evidence type="ECO:0000256" key="5">
    <source>
        <dbReference type="ARBA" id="ARBA00022683"/>
    </source>
</evidence>
<reference evidence="12 13" key="1">
    <citation type="submission" date="2020-10" db="EMBL/GenBank/DDBJ databases">
        <title>ChiBAC.</title>
        <authorList>
            <person name="Zenner C."/>
            <person name="Hitch T.C.A."/>
            <person name="Clavel T."/>
        </authorList>
    </citation>
    <scope>NUCLEOTIDE SEQUENCE [LARGE SCALE GENOMIC DNA]</scope>
    <source>
        <strain evidence="12 13">DSM 107455</strain>
    </source>
</reference>
<feature type="transmembrane region" description="Helical" evidence="10">
    <location>
        <begin position="284"/>
        <end position="308"/>
    </location>
</feature>
<gene>
    <name evidence="12" type="ORF">INF26_00485</name>
</gene>
<feature type="transmembrane region" description="Helical" evidence="10">
    <location>
        <begin position="36"/>
        <end position="56"/>
    </location>
</feature>
<feature type="transmembrane region" description="Helical" evidence="10">
    <location>
        <begin position="345"/>
        <end position="366"/>
    </location>
</feature>
<accession>A0ABR9QQJ4</accession>
<feature type="transmembrane region" description="Helical" evidence="10">
    <location>
        <begin position="102"/>
        <end position="120"/>
    </location>
</feature>
<evidence type="ECO:0000256" key="3">
    <source>
        <dbReference type="ARBA" id="ARBA00022475"/>
    </source>
</evidence>
<comment type="caution">
    <text evidence="12">The sequence shown here is derived from an EMBL/GenBank/DDBJ whole genome shotgun (WGS) entry which is preliminary data.</text>
</comment>
<sequence>MAAFEKLYESAFMQKLQAWGGKLQSNKALNAISSGMMSAMGVILAGAIFTILATLLNLAGVLETTDTLYQWLTTPYNMTMGILSVVVSFAVGYVYSRNLGMTSNLASGVVTLILFLMVASPVQSVTLEDGSTMSALNTTWLGGSGLFTALIIPLVAVRIMKFCQEHHIAIKMPEAVPQFLSDAFASLVPLVINIFLWHGINTLCEMVLTTQLPGAITGLISIPLAPLTSVPGLIVLAIISQLLWGFGIHGTIAVYPVIMAPLLTYYQTNAELVAQGLDPVFAPIAIWGVLNCCGGSGNVLSLTVMMLRAKSEQLRAVSKAGIVPVLFNLNEPIAFGAPIMYNPVLIIPFILNVAVCMLVVYAGYMVGFFQPGYILIMTTLPVVLQSFMPSLAWQNLLIAPLVFVISFVIYYPFFKVYDRQLCEKEAAVKAEAEVQAA</sequence>
<evidence type="ECO:0000256" key="2">
    <source>
        <dbReference type="ARBA" id="ARBA00022448"/>
    </source>
</evidence>
<comment type="subcellular location">
    <subcellularLocation>
        <location evidence="1">Cell membrane</location>
        <topology evidence="1">Multi-pass membrane protein</topology>
    </subcellularLocation>
</comment>
<keyword evidence="2 9" id="KW-0813">Transport</keyword>
<evidence type="ECO:0000256" key="8">
    <source>
        <dbReference type="ARBA" id="ARBA00023136"/>
    </source>
</evidence>
<dbReference type="InterPro" id="IPR051088">
    <property type="entry name" value="PTS_Sugar-EIIC/EIIB"/>
</dbReference>
<protein>
    <recommendedName>
        <fullName evidence="9">Permease IIC component</fullName>
    </recommendedName>
</protein>
<keyword evidence="13" id="KW-1185">Reference proteome</keyword>
<evidence type="ECO:0000256" key="7">
    <source>
        <dbReference type="ARBA" id="ARBA00022989"/>
    </source>
</evidence>